<dbReference type="SUPFAM" id="SSF56935">
    <property type="entry name" value="Porins"/>
    <property type="match status" value="1"/>
</dbReference>
<proteinExistence type="predicted"/>
<dbReference type="RefSeq" id="WP_133593198.1">
    <property type="nucleotide sequence ID" value="NZ_CP037953.1"/>
</dbReference>
<evidence type="ECO:0000313" key="2">
    <source>
        <dbReference type="EMBL" id="TDQ44548.1"/>
    </source>
</evidence>
<accession>A0A4R6UCY9</accession>
<organism evidence="2 3">
    <name type="scientific">Permianibacter aggregans</name>
    <dbReference type="NCBI Taxonomy" id="1510150"/>
    <lineage>
        <taxon>Bacteria</taxon>
        <taxon>Pseudomonadati</taxon>
        <taxon>Pseudomonadota</taxon>
        <taxon>Gammaproteobacteria</taxon>
        <taxon>Pseudomonadales</taxon>
        <taxon>Pseudomonadaceae</taxon>
        <taxon>Permianibacter</taxon>
    </lineage>
</organism>
<dbReference type="AlphaFoldDB" id="A0A4R6UCY9"/>
<dbReference type="Proteomes" id="UP000295375">
    <property type="component" value="Unassembled WGS sequence"/>
</dbReference>
<dbReference type="OrthoDB" id="5292716at2"/>
<feature type="signal peptide" evidence="1">
    <location>
        <begin position="1"/>
        <end position="21"/>
    </location>
</feature>
<keyword evidence="3" id="KW-1185">Reference proteome</keyword>
<reference evidence="2 3" key="1">
    <citation type="submission" date="2019-03" db="EMBL/GenBank/DDBJ databases">
        <title>Genomic Encyclopedia of Type Strains, Phase IV (KMG-IV): sequencing the most valuable type-strain genomes for metagenomic binning, comparative biology and taxonomic classification.</title>
        <authorList>
            <person name="Goeker M."/>
        </authorList>
    </citation>
    <scope>NUCLEOTIDE SEQUENCE [LARGE SCALE GENOMIC DNA]</scope>
    <source>
        <strain evidence="2 3">DSM 103792</strain>
    </source>
</reference>
<evidence type="ECO:0000313" key="3">
    <source>
        <dbReference type="Proteomes" id="UP000295375"/>
    </source>
</evidence>
<evidence type="ECO:0000256" key="1">
    <source>
        <dbReference type="SAM" id="SignalP"/>
    </source>
</evidence>
<dbReference type="InterPro" id="IPR007433">
    <property type="entry name" value="DUF481"/>
</dbReference>
<comment type="caution">
    <text evidence="2">The sequence shown here is derived from an EMBL/GenBank/DDBJ whole genome shotgun (WGS) entry which is preliminary data.</text>
</comment>
<protein>
    <submittedName>
        <fullName evidence="2">Putative salt-induced outer membrane protein</fullName>
    </submittedName>
</protein>
<dbReference type="EMBL" id="SNYM01000024">
    <property type="protein sequence ID" value="TDQ44548.1"/>
    <property type="molecule type" value="Genomic_DNA"/>
</dbReference>
<name>A0A4R6UCY9_9GAMM</name>
<gene>
    <name evidence="2" type="ORF">EV696_12430</name>
</gene>
<sequence length="245" mass="27616">MNSLKSLLPLSALLITSHAMAAEETPNGQWSGEGELGYVAARGNTETETVTGKLTFGLKTENWTHELGLSALRTIAEDPDTGEEEETADRYQVTGQSNYRFDERRYIFGAFRYEEDQFSGYENQSALTAGYGHAFYDSKELMLKLEIGAGQRWSELDTGEEIEESIVRLRGDHAWQIADNARWTNELLVESGEDNTFSEFSTGLKFDLNSKLAFKFAYVVRENSDVPADREKRDTLTTINLVFAF</sequence>
<keyword evidence="1" id="KW-0732">Signal</keyword>
<feature type="chain" id="PRO_5020351641" evidence="1">
    <location>
        <begin position="22"/>
        <end position="245"/>
    </location>
</feature>
<dbReference type="Pfam" id="PF04338">
    <property type="entry name" value="DUF481"/>
    <property type="match status" value="1"/>
</dbReference>